<keyword evidence="3" id="KW-0804">Transcription</keyword>
<dbReference type="Pfam" id="PF03479">
    <property type="entry name" value="PCC"/>
    <property type="match status" value="1"/>
</dbReference>
<keyword evidence="3" id="KW-0805">Transcription regulation</keyword>
<comment type="domain">
    <text evidence="3">The PPC domain mediates interactions between AHL proteins.</text>
</comment>
<feature type="compositionally biased region" description="Polar residues" evidence="4">
    <location>
        <begin position="357"/>
        <end position="368"/>
    </location>
</feature>
<dbReference type="PANTHER" id="PTHR31500:SF96">
    <property type="entry name" value="AT-HOOK MOTIF NUCLEAR-LOCALIZED PROTEIN 7"/>
    <property type="match status" value="1"/>
</dbReference>
<evidence type="ECO:0000256" key="2">
    <source>
        <dbReference type="ARBA" id="ARBA00023242"/>
    </source>
</evidence>
<evidence type="ECO:0000313" key="7">
    <source>
        <dbReference type="Proteomes" id="UP001054889"/>
    </source>
</evidence>
<keyword evidence="2 3" id="KW-0539">Nucleus</keyword>
<keyword evidence="3" id="KW-0238">DNA-binding</keyword>
<name>A0AAV5DPI5_ELECO</name>
<accession>A0AAV5DPI5</accession>
<dbReference type="InterPro" id="IPR039605">
    <property type="entry name" value="AHL"/>
</dbReference>
<comment type="subcellular location">
    <subcellularLocation>
        <location evidence="1 3">Nucleus</location>
    </subcellularLocation>
</comment>
<dbReference type="EMBL" id="BQKI01000023">
    <property type="protein sequence ID" value="GJN12579.1"/>
    <property type="molecule type" value="Genomic_DNA"/>
</dbReference>
<dbReference type="AlphaFoldDB" id="A0AAV5DPI5"/>
<dbReference type="PANTHER" id="PTHR31500">
    <property type="entry name" value="AT-HOOK MOTIF NUCLEAR-LOCALIZED PROTEIN 9"/>
    <property type="match status" value="1"/>
</dbReference>
<gene>
    <name evidence="6" type="primary">ga30865</name>
    <name evidence="6" type="ORF">PR202_ga30865</name>
</gene>
<dbReference type="GO" id="GO:0003680">
    <property type="term" value="F:minor groove of adenine-thymine-rich DNA binding"/>
    <property type="evidence" value="ECO:0007669"/>
    <property type="project" value="UniProtKB-UniRule"/>
</dbReference>
<dbReference type="SUPFAM" id="SSF117856">
    <property type="entry name" value="AF0104/ALDC/Ptd012-like"/>
    <property type="match status" value="1"/>
</dbReference>
<keyword evidence="7" id="KW-1185">Reference proteome</keyword>
<evidence type="ECO:0000256" key="4">
    <source>
        <dbReference type="SAM" id="MobiDB-lite"/>
    </source>
</evidence>
<comment type="function">
    <text evidence="3">Transcription factor that specifically binds AT-rich DNA sequences related to the nuclear matrix attachment regions (MARs).</text>
</comment>
<dbReference type="Proteomes" id="UP001054889">
    <property type="component" value="Unassembled WGS sequence"/>
</dbReference>
<evidence type="ECO:0000256" key="1">
    <source>
        <dbReference type="ARBA" id="ARBA00004123"/>
    </source>
</evidence>
<proteinExistence type="predicted"/>
<dbReference type="FunFam" id="3.30.1330.80:FF:000003">
    <property type="entry name" value="AT-hook motif nuclear-localized protein 1-like"/>
    <property type="match status" value="1"/>
</dbReference>
<dbReference type="CDD" id="cd11378">
    <property type="entry name" value="DUF296"/>
    <property type="match status" value="1"/>
</dbReference>
<dbReference type="GO" id="GO:0005634">
    <property type="term" value="C:nucleus"/>
    <property type="evidence" value="ECO:0007669"/>
    <property type="project" value="UniProtKB-SubCell"/>
</dbReference>
<dbReference type="InterPro" id="IPR005175">
    <property type="entry name" value="PPC_dom"/>
</dbReference>
<feature type="domain" description="PPC" evidence="5">
    <location>
        <begin position="209"/>
        <end position="351"/>
    </location>
</feature>
<feature type="region of interest" description="Disordered" evidence="4">
    <location>
        <begin position="385"/>
        <end position="414"/>
    </location>
</feature>
<sequence length="414" mass="41910">MARARGGNPRTLRKLTRVGGGGDGGQVGRRECCSCAYGCSAAAAAAAPVATTMAPPEVTLSFQSPAPAAATVEKGSSSGVLVSPPAPTGTAPFAAAGGGGGAMALGPVMKVAKKRGRPRKYAPDGSLIRPLNATPISSSAPMPSAMAVGQYTPASAVGAAMKRGRGRPIDFSAAAAGKPYHHHHHQQQQQQQFGFHFDTLGGMVACSAGANFTPHIITVAPGEDVTMKVISFSQQGPRAICILSANGVISNVTLRQPDSSGGTLTYEGRFELLSLSGSFMPTENSGTRSRSGGMSVSLASPDGRVVGGGVAGLLVAASPVQIVVGSFLPSYQLEQKNKKPRVEAAPSLPQTPPAVPISSTETHSSEQGQHCCAAPANIVTSAYSAEQSWASPAQPMPEASRTPSGDLKVTASGS</sequence>
<dbReference type="Gene3D" id="3.30.1330.80">
    <property type="entry name" value="Hypothetical protein, similar to alpha- acetolactate decarboxylase, domain 2"/>
    <property type="match status" value="1"/>
</dbReference>
<comment type="caution">
    <text evidence="6">The sequence shown here is derived from an EMBL/GenBank/DDBJ whole genome shotgun (WGS) entry which is preliminary data.</text>
</comment>
<protein>
    <recommendedName>
        <fullName evidence="3">AT-hook motif nuclear-localized protein</fullName>
    </recommendedName>
</protein>
<organism evidence="6 7">
    <name type="scientific">Eleusine coracana subsp. coracana</name>
    <dbReference type="NCBI Taxonomy" id="191504"/>
    <lineage>
        <taxon>Eukaryota</taxon>
        <taxon>Viridiplantae</taxon>
        <taxon>Streptophyta</taxon>
        <taxon>Embryophyta</taxon>
        <taxon>Tracheophyta</taxon>
        <taxon>Spermatophyta</taxon>
        <taxon>Magnoliopsida</taxon>
        <taxon>Liliopsida</taxon>
        <taxon>Poales</taxon>
        <taxon>Poaceae</taxon>
        <taxon>PACMAD clade</taxon>
        <taxon>Chloridoideae</taxon>
        <taxon>Cynodonteae</taxon>
        <taxon>Eleusininae</taxon>
        <taxon>Eleusine</taxon>
    </lineage>
</organism>
<evidence type="ECO:0000259" key="5">
    <source>
        <dbReference type="PROSITE" id="PS51742"/>
    </source>
</evidence>
<feature type="region of interest" description="Disordered" evidence="4">
    <location>
        <begin position="338"/>
        <end position="370"/>
    </location>
</feature>
<feature type="region of interest" description="Disordered" evidence="4">
    <location>
        <begin position="1"/>
        <end position="23"/>
    </location>
</feature>
<evidence type="ECO:0000256" key="3">
    <source>
        <dbReference type="RuleBase" id="RU367031"/>
    </source>
</evidence>
<reference evidence="6" key="2">
    <citation type="submission" date="2021-12" db="EMBL/GenBank/DDBJ databases">
        <title>Resequencing data analysis of finger millet.</title>
        <authorList>
            <person name="Hatakeyama M."/>
            <person name="Aluri S."/>
            <person name="Balachadran M.T."/>
            <person name="Sivarajan S.R."/>
            <person name="Poveda L."/>
            <person name="Shimizu-Inatsugi R."/>
            <person name="Schlapbach R."/>
            <person name="Sreeman S.M."/>
            <person name="Shimizu K.K."/>
        </authorList>
    </citation>
    <scope>NUCLEOTIDE SEQUENCE</scope>
</reference>
<dbReference type="PROSITE" id="PS51742">
    <property type="entry name" value="PPC"/>
    <property type="match status" value="1"/>
</dbReference>
<evidence type="ECO:0000313" key="6">
    <source>
        <dbReference type="EMBL" id="GJN12579.1"/>
    </source>
</evidence>
<reference evidence="6" key="1">
    <citation type="journal article" date="2018" name="DNA Res.">
        <title>Multiple hybrid de novo genome assembly of finger millet, an orphan allotetraploid crop.</title>
        <authorList>
            <person name="Hatakeyama M."/>
            <person name="Aluri S."/>
            <person name="Balachadran M.T."/>
            <person name="Sivarajan S.R."/>
            <person name="Patrignani A."/>
            <person name="Gruter S."/>
            <person name="Poveda L."/>
            <person name="Shimizu-Inatsugi R."/>
            <person name="Baeten J."/>
            <person name="Francoijs K.J."/>
            <person name="Nataraja K.N."/>
            <person name="Reddy Y.A.N."/>
            <person name="Phadnis S."/>
            <person name="Ravikumar R.L."/>
            <person name="Schlapbach R."/>
            <person name="Sreeman S.M."/>
            <person name="Shimizu K.K."/>
        </authorList>
    </citation>
    <scope>NUCLEOTIDE SEQUENCE</scope>
</reference>